<name>A0A0V1HBJ4_9BILA</name>
<reference evidence="1 2" key="1">
    <citation type="submission" date="2015-01" db="EMBL/GenBank/DDBJ databases">
        <title>Evolution of Trichinella species and genotypes.</title>
        <authorList>
            <person name="Korhonen P.K."/>
            <person name="Edoardo P."/>
            <person name="Giuseppe L.R."/>
            <person name="Gasser R.B."/>
        </authorList>
    </citation>
    <scope>NUCLEOTIDE SEQUENCE [LARGE SCALE GENOMIC DNA]</scope>
    <source>
        <strain evidence="1">ISS1029</strain>
    </source>
</reference>
<organism evidence="1 2">
    <name type="scientific">Trichinella zimbabwensis</name>
    <dbReference type="NCBI Taxonomy" id="268475"/>
    <lineage>
        <taxon>Eukaryota</taxon>
        <taxon>Metazoa</taxon>
        <taxon>Ecdysozoa</taxon>
        <taxon>Nematoda</taxon>
        <taxon>Enoplea</taxon>
        <taxon>Dorylaimia</taxon>
        <taxon>Trichinellida</taxon>
        <taxon>Trichinellidae</taxon>
        <taxon>Trichinella</taxon>
    </lineage>
</organism>
<keyword evidence="2" id="KW-1185">Reference proteome</keyword>
<sequence length="151" mass="17643">MNLNNVISPILISDSEKNEQFSVELICYPFRSCFHCSDKNVDRAMWISRWFAVGEMGFSEMNRRFHALYRADFCCVSKPCPSYSINQHKMSIASAIMLSHHASYRSAFCNFLFTYAAIVQWNLKRFTLKRFLRLCSMITDERFLSGLDGFD</sequence>
<dbReference type="Proteomes" id="UP000055024">
    <property type="component" value="Unassembled WGS sequence"/>
</dbReference>
<evidence type="ECO:0000313" key="1">
    <source>
        <dbReference type="EMBL" id="KRZ07540.1"/>
    </source>
</evidence>
<gene>
    <name evidence="1" type="ORF">T11_4446</name>
</gene>
<evidence type="ECO:0000313" key="2">
    <source>
        <dbReference type="Proteomes" id="UP000055024"/>
    </source>
</evidence>
<dbReference type="EMBL" id="JYDP01000100">
    <property type="protein sequence ID" value="KRZ07540.1"/>
    <property type="molecule type" value="Genomic_DNA"/>
</dbReference>
<proteinExistence type="predicted"/>
<comment type="caution">
    <text evidence="1">The sequence shown here is derived from an EMBL/GenBank/DDBJ whole genome shotgun (WGS) entry which is preliminary data.</text>
</comment>
<protein>
    <submittedName>
        <fullName evidence="1">Uncharacterized protein</fullName>
    </submittedName>
</protein>
<accession>A0A0V1HBJ4</accession>
<dbReference type="AlphaFoldDB" id="A0A0V1HBJ4"/>